<keyword evidence="1" id="KW-0235">DNA replication</keyword>
<keyword evidence="2" id="KW-1194">Viral DNA replication</keyword>
<evidence type="ECO:0000256" key="2">
    <source>
        <dbReference type="ARBA" id="ARBA00023109"/>
    </source>
</evidence>
<keyword evidence="4" id="KW-0378">Hydrolase</keyword>
<dbReference type="PANTHER" id="PTHR10133:SF27">
    <property type="entry name" value="DNA POLYMERASE NU"/>
    <property type="match status" value="1"/>
</dbReference>
<dbReference type="InterPro" id="IPR001098">
    <property type="entry name" value="DNA-dir_DNA_pol_A_palm_dom"/>
</dbReference>
<dbReference type="GO" id="GO:0003887">
    <property type="term" value="F:DNA-directed DNA polymerase activity"/>
    <property type="evidence" value="ECO:0007669"/>
    <property type="project" value="InterPro"/>
</dbReference>
<keyword evidence="4" id="KW-0269">Exonuclease</keyword>
<evidence type="ECO:0000259" key="3">
    <source>
        <dbReference type="SMART" id="SM00482"/>
    </source>
</evidence>
<dbReference type="InterPro" id="IPR043502">
    <property type="entry name" value="DNA/RNA_pol_sf"/>
</dbReference>
<dbReference type="GO" id="GO:0006261">
    <property type="term" value="P:DNA-templated DNA replication"/>
    <property type="evidence" value="ECO:0007669"/>
    <property type="project" value="InterPro"/>
</dbReference>
<dbReference type="SUPFAM" id="SSF56672">
    <property type="entry name" value="DNA/RNA polymerases"/>
    <property type="match status" value="1"/>
</dbReference>
<reference evidence="4" key="1">
    <citation type="submission" date="2020-04" db="EMBL/GenBank/DDBJ databases">
        <authorList>
            <person name="Chiriac C."/>
            <person name="Salcher M."/>
            <person name="Ghai R."/>
            <person name="Kavagutti S V."/>
        </authorList>
    </citation>
    <scope>NUCLEOTIDE SEQUENCE</scope>
</reference>
<protein>
    <submittedName>
        <fullName evidence="4">Bifunctional 3'-5' exonuclease/DNA polymerase</fullName>
    </submittedName>
</protein>
<dbReference type="PANTHER" id="PTHR10133">
    <property type="entry name" value="DNA POLYMERASE I"/>
    <property type="match status" value="1"/>
</dbReference>
<dbReference type="GO" id="GO:0039693">
    <property type="term" value="P:viral DNA genome replication"/>
    <property type="evidence" value="ECO:0007669"/>
    <property type="project" value="UniProtKB-KW"/>
</dbReference>
<gene>
    <name evidence="4" type="ORF">UFOVP12_58</name>
</gene>
<dbReference type="Pfam" id="PF00476">
    <property type="entry name" value="DNA_pol_A"/>
    <property type="match status" value="1"/>
</dbReference>
<keyword evidence="4" id="KW-0540">Nuclease</keyword>
<evidence type="ECO:0000313" key="4">
    <source>
        <dbReference type="EMBL" id="CAB4121434.1"/>
    </source>
</evidence>
<feature type="domain" description="DNA-directed DNA polymerase family A palm" evidence="3">
    <location>
        <begin position="362"/>
        <end position="611"/>
    </location>
</feature>
<evidence type="ECO:0000256" key="1">
    <source>
        <dbReference type="ARBA" id="ARBA00022705"/>
    </source>
</evidence>
<dbReference type="GO" id="GO:0003677">
    <property type="term" value="F:DNA binding"/>
    <property type="evidence" value="ECO:0007669"/>
    <property type="project" value="InterPro"/>
</dbReference>
<sequence>MTVSIDFETRSTVDLRRTGVYKYAQDKTTDVWCMAYAFDDNEPQIWQPGMELDQNLVEYITQNVGDLRAWNANFERIIWNEILVPRYGWPKTSIQQWVCTASEARAMALPGALAMSAQVLGVQEQKDKEGSNLMLRMARPRSFSDDGSPIWWDIPERVNRLVRYCLQDVRTEVAIAGAIRRLGNTETKVFNLDQTINDRGVKLDVKLAKAAKKLAEKATLEANRLIYDVTNGKVQKVSSVAQLTKWLKEQGLEVDGLGKDKIKGLQSLATGPALEALAIRADGGKSSVAKVESMLEAVCDDGRIRGLLLYHGAATGRWAGRLVQPQNFPRGEVADIETYIPMVYGKDFEAIEAKAPVLSVISGMLRSMLIAEDGHNLIAADFAAIEARVLAWLAGESLLLETFRSNGDVYKVMASKIYSVPSDQVNKDQRQVGKMAILGLGYGMGSQKFSDSCIKAGIPTTLEQAKVVVNLYRETNQKIVQYWSKLNRAAIDATKKPGTVQEVGCVRYTQRGGYLWCVLPSKRPLAYAKPKVVERITPWGSTSEAVSFEGMDSFTKKWERHDLYGGLLAENVTQAVARDIMADAMLRLEEKGYGCILSVHDEVVAEVPEGFGSVEEFEAIMCAVPTWAEDCPIGAEGWIGKRYRK</sequence>
<dbReference type="PRINTS" id="PR00868">
    <property type="entry name" value="DNAPOLI"/>
</dbReference>
<accession>A0A6J5KHC7</accession>
<proteinExistence type="predicted"/>
<dbReference type="GO" id="GO:0006302">
    <property type="term" value="P:double-strand break repair"/>
    <property type="evidence" value="ECO:0007669"/>
    <property type="project" value="TreeGrafter"/>
</dbReference>
<organism evidence="4">
    <name type="scientific">uncultured Caudovirales phage</name>
    <dbReference type="NCBI Taxonomy" id="2100421"/>
    <lineage>
        <taxon>Viruses</taxon>
        <taxon>Duplodnaviria</taxon>
        <taxon>Heunggongvirae</taxon>
        <taxon>Uroviricota</taxon>
        <taxon>Caudoviricetes</taxon>
        <taxon>Peduoviridae</taxon>
        <taxon>Maltschvirus</taxon>
        <taxon>Maltschvirus maltsch</taxon>
    </lineage>
</organism>
<dbReference type="EMBL" id="LR796146">
    <property type="protein sequence ID" value="CAB4121434.1"/>
    <property type="molecule type" value="Genomic_DNA"/>
</dbReference>
<dbReference type="GO" id="GO:0004527">
    <property type="term" value="F:exonuclease activity"/>
    <property type="evidence" value="ECO:0007669"/>
    <property type="project" value="UniProtKB-KW"/>
</dbReference>
<dbReference type="Gene3D" id="1.10.150.20">
    <property type="entry name" value="5' to 3' exonuclease, C-terminal subdomain"/>
    <property type="match status" value="1"/>
</dbReference>
<dbReference type="SMART" id="SM00482">
    <property type="entry name" value="POLAc"/>
    <property type="match status" value="1"/>
</dbReference>
<name>A0A6J5KHC7_9CAUD</name>
<dbReference type="InterPro" id="IPR002298">
    <property type="entry name" value="DNA_polymerase_A"/>
</dbReference>